<geneLocation type="plasmid" evidence="1 2">
    <name>p_1</name>
</geneLocation>
<protein>
    <submittedName>
        <fullName evidence="1">NifX-associated nitrogen fixation protein</fullName>
    </submittedName>
</protein>
<name>A0A7G6T654_9HYPH</name>
<evidence type="ECO:0000313" key="1">
    <source>
        <dbReference type="EMBL" id="QND62236.1"/>
    </source>
</evidence>
<dbReference type="AlphaFoldDB" id="A0A7G6T654"/>
<evidence type="ECO:0000313" key="2">
    <source>
        <dbReference type="Proteomes" id="UP000515465"/>
    </source>
</evidence>
<gene>
    <name evidence="1" type="ORF">HB778_40045</name>
</gene>
<dbReference type="NCBIfam" id="TIGR02935">
    <property type="entry name" value="NifX-associated nitrogen fixation protein"/>
    <property type="match status" value="1"/>
</dbReference>
<dbReference type="Pfam" id="PF03270">
    <property type="entry name" value="DUF269"/>
    <property type="match status" value="1"/>
</dbReference>
<dbReference type="Proteomes" id="UP000515465">
    <property type="component" value="Plasmid p_1"/>
</dbReference>
<dbReference type="EMBL" id="CP050299">
    <property type="protein sequence ID" value="QND62236.1"/>
    <property type="molecule type" value="Genomic_DNA"/>
</dbReference>
<keyword evidence="1" id="KW-0614">Plasmid</keyword>
<dbReference type="Gene3D" id="1.10.3100.20">
    <property type="entry name" value="Protein of unknown function DUF269"/>
    <property type="match status" value="1"/>
</dbReference>
<dbReference type="InterPro" id="IPR004952">
    <property type="entry name" value="NifX-assoc_nitrogen_fix"/>
</dbReference>
<organism evidence="1 2">
    <name type="scientific">Mesorhizobium huakuii</name>
    <dbReference type="NCBI Taxonomy" id="28104"/>
    <lineage>
        <taxon>Bacteria</taxon>
        <taxon>Pseudomonadati</taxon>
        <taxon>Pseudomonadota</taxon>
        <taxon>Alphaproteobacteria</taxon>
        <taxon>Hyphomicrobiales</taxon>
        <taxon>Phyllobacteriaceae</taxon>
        <taxon>Mesorhizobium</taxon>
    </lineage>
</organism>
<reference evidence="2" key="1">
    <citation type="journal article" date="2020" name="Mol. Plant Microbe">
        <title>Rhizobial microsymbionts of the narrowly endemic Oxytropis species growing in Kamchatka are characterized by significant genetic diversity and possess a set of genes that are associated with T3SS and T6SS secretion systems and can affect the development of symbiosis.</title>
        <authorList>
            <person name="Safronova V."/>
            <person name="Guro P."/>
            <person name="Sazanova A."/>
            <person name="Kuznetsova I."/>
            <person name="Belimov A."/>
            <person name="Yakubov V."/>
            <person name="Chirak E."/>
            <person name="Afonin A."/>
            <person name="Gogolev Y."/>
            <person name="Andronov E."/>
            <person name="Tikhonovich I."/>
        </authorList>
    </citation>
    <scope>NUCLEOTIDE SEQUENCE [LARGE SCALE GENOMIC DNA]</scope>
    <source>
        <strain evidence="2">583</strain>
        <plasmid evidence="2">p_1</plasmid>
    </source>
</reference>
<proteinExistence type="predicted"/>
<dbReference type="PIRSF" id="PIRSF005788">
    <property type="entry name" value="NifK"/>
    <property type="match status" value="1"/>
</dbReference>
<accession>A0A7G6T654</accession>
<sequence length="155" mass="16978">MSDAAASPAVAEDEAALARPFVKCLLRLIRAQDFDGSWQGRADAELLADFIITKEQRRAIPIIGDPDPDVLWRLDTFYTAVGLAIEERSGLMTSPMMEMKPMRASGTSFSRSGGWSFCQDVHRFGFETFRTLAEAGTKLVDDATAAIAYPDVARA</sequence>
<dbReference type="RefSeq" id="WP_183465632.1">
    <property type="nucleotide sequence ID" value="NZ_CP050299.1"/>
</dbReference>